<evidence type="ECO:0000256" key="1">
    <source>
        <dbReference type="SAM" id="Phobius"/>
    </source>
</evidence>
<name>A0ABW5YR10_9SPHI</name>
<comment type="caution">
    <text evidence="2">The sequence shown here is derived from an EMBL/GenBank/DDBJ whole genome shotgun (WGS) entry which is preliminary data.</text>
</comment>
<reference evidence="3" key="1">
    <citation type="journal article" date="2019" name="Int. J. Syst. Evol. Microbiol.">
        <title>The Global Catalogue of Microorganisms (GCM) 10K type strain sequencing project: providing services to taxonomists for standard genome sequencing and annotation.</title>
        <authorList>
            <consortium name="The Broad Institute Genomics Platform"/>
            <consortium name="The Broad Institute Genome Sequencing Center for Infectious Disease"/>
            <person name="Wu L."/>
            <person name="Ma J."/>
        </authorList>
    </citation>
    <scope>NUCLEOTIDE SEQUENCE [LARGE SCALE GENOMIC DNA]</scope>
    <source>
        <strain evidence="3">KCTC 22209</strain>
    </source>
</reference>
<dbReference type="RefSeq" id="WP_380918095.1">
    <property type="nucleotide sequence ID" value="NZ_JBHUPE010000001.1"/>
</dbReference>
<keyword evidence="1" id="KW-0812">Transmembrane</keyword>
<dbReference type="EMBL" id="JBHUPE010000001">
    <property type="protein sequence ID" value="MFD2902878.1"/>
    <property type="molecule type" value="Genomic_DNA"/>
</dbReference>
<dbReference type="Proteomes" id="UP001597509">
    <property type="component" value="Unassembled WGS sequence"/>
</dbReference>
<evidence type="ECO:0000313" key="2">
    <source>
        <dbReference type="EMBL" id="MFD2902878.1"/>
    </source>
</evidence>
<proteinExistence type="predicted"/>
<accession>A0ABW5YR10</accession>
<keyword evidence="3" id="KW-1185">Reference proteome</keyword>
<evidence type="ECO:0000313" key="3">
    <source>
        <dbReference type="Proteomes" id="UP001597509"/>
    </source>
</evidence>
<protein>
    <submittedName>
        <fullName evidence="2">Uncharacterized protein</fullName>
    </submittedName>
</protein>
<keyword evidence="1" id="KW-0472">Membrane</keyword>
<sequence length="342" mass="40365">MKIPNKKAKYKKLAIWTIAFAVIILLPDTSMYWQRFKLRTETLPELYKGYTELDSLLDDYYEVVRINGGFIEPVLQTNDSTIIIITGNSLETETEAFIENSWYKINLKGQLTDSLKLKFRQNENHHFDTFNDYILDTDQNTYNTWLINNNSNGIPIKNIADNKRFAQKEVDNLLDKEKYLAVSFTDTISGEAKNAHKLFFLKNKTWHYLITDSLFYHSSTYNQNDKEVKYTVTPYDSSTLFQRTFVHKEHWKESSFWNISQYLTWGTGNGSSGNGWDGTSYFQITMPKKNIYFKQFVTVDEDGTLRERFNYFIYKPIGGDYLLLNDIENRRNYLIRPKSKFN</sequence>
<keyword evidence="1" id="KW-1133">Transmembrane helix</keyword>
<organism evidence="2 3">
    <name type="scientific">Sphingobacterium anhuiense</name>
    <dbReference type="NCBI Taxonomy" id="493780"/>
    <lineage>
        <taxon>Bacteria</taxon>
        <taxon>Pseudomonadati</taxon>
        <taxon>Bacteroidota</taxon>
        <taxon>Sphingobacteriia</taxon>
        <taxon>Sphingobacteriales</taxon>
        <taxon>Sphingobacteriaceae</taxon>
        <taxon>Sphingobacterium</taxon>
    </lineage>
</organism>
<feature type="transmembrane region" description="Helical" evidence="1">
    <location>
        <begin position="12"/>
        <end position="33"/>
    </location>
</feature>
<gene>
    <name evidence="2" type="ORF">ACFS6I_03010</name>
</gene>